<organism evidence="1 2">
    <name type="scientific">Kalanchoe fedtschenkoi</name>
    <name type="common">Lavender scallops</name>
    <name type="synonym">South American air plant</name>
    <dbReference type="NCBI Taxonomy" id="63787"/>
    <lineage>
        <taxon>Eukaryota</taxon>
        <taxon>Viridiplantae</taxon>
        <taxon>Streptophyta</taxon>
        <taxon>Embryophyta</taxon>
        <taxon>Tracheophyta</taxon>
        <taxon>Spermatophyta</taxon>
        <taxon>Magnoliopsida</taxon>
        <taxon>eudicotyledons</taxon>
        <taxon>Gunneridae</taxon>
        <taxon>Pentapetalae</taxon>
        <taxon>Saxifragales</taxon>
        <taxon>Crassulaceae</taxon>
        <taxon>Kalanchoe</taxon>
    </lineage>
</organism>
<reference evidence="1" key="1">
    <citation type="submission" date="2021-01" db="UniProtKB">
        <authorList>
            <consortium name="EnsemblPlants"/>
        </authorList>
    </citation>
    <scope>IDENTIFICATION</scope>
</reference>
<dbReference type="Gramene" id="Kaladp0060s0172.1.v1.1">
    <property type="protein sequence ID" value="Kaladp0060s0172.1.v1.1.CDS.1"/>
    <property type="gene ID" value="Kaladp0060s0172.v1.1"/>
</dbReference>
<keyword evidence="2" id="KW-1185">Reference proteome</keyword>
<accession>A0A7N0UCD2</accession>
<dbReference type="Proteomes" id="UP000594263">
    <property type="component" value="Unplaced"/>
</dbReference>
<evidence type="ECO:0000313" key="2">
    <source>
        <dbReference type="Proteomes" id="UP000594263"/>
    </source>
</evidence>
<dbReference type="EnsemblPlants" id="Kaladp0060s0172.1.v1.1">
    <property type="protein sequence ID" value="Kaladp0060s0172.1.v1.1.CDS.1"/>
    <property type="gene ID" value="Kaladp0060s0172.v1.1"/>
</dbReference>
<protein>
    <submittedName>
        <fullName evidence="1">Uncharacterized protein</fullName>
    </submittedName>
</protein>
<name>A0A7N0UCD2_KALFE</name>
<evidence type="ECO:0000313" key="1">
    <source>
        <dbReference type="EnsemblPlants" id="Kaladp0060s0172.1.v1.1.CDS.1"/>
    </source>
</evidence>
<proteinExistence type="predicted"/>
<sequence length="86" mass="9918">MVANVRPAKHNHTPVPHYYKLSNNKLQCHPQFIHPQVAPPLDLSDSDFWPSGFVPQIFSMPQTDPVSKSQVLKTFLYWFVQLVMVT</sequence>
<dbReference type="AlphaFoldDB" id="A0A7N0UCD2"/>